<dbReference type="OrthoDB" id="101984at2157"/>
<dbReference type="AlphaFoldDB" id="A0A142CVW8"/>
<protein>
    <submittedName>
        <fullName evidence="1">Uncharacterized protein</fullName>
    </submittedName>
</protein>
<accession>A0A142CVW8</accession>
<evidence type="ECO:0000313" key="1">
    <source>
        <dbReference type="EMBL" id="AMQ18920.1"/>
    </source>
</evidence>
<dbReference type="GeneID" id="27140266"/>
<evidence type="ECO:0000313" key="2">
    <source>
        <dbReference type="Proteomes" id="UP000073604"/>
    </source>
</evidence>
<reference evidence="2" key="1">
    <citation type="submission" date="2016-03" db="EMBL/GenBank/DDBJ databases">
        <authorList>
            <person name="Oger P.M."/>
        </authorList>
    </citation>
    <scope>NUCLEOTIDE SEQUENCE [LARGE SCALE GENOMIC DNA]</scope>
    <source>
        <strain evidence="2">OG-1</strain>
    </source>
</reference>
<dbReference type="EMBL" id="CP014750">
    <property type="protein sequence ID" value="AMQ18920.1"/>
    <property type="molecule type" value="Genomic_DNA"/>
</dbReference>
<proteinExistence type="predicted"/>
<gene>
    <name evidence="1" type="ORF">A0127_06920</name>
</gene>
<dbReference type="RefSeq" id="WP_062389711.1">
    <property type="nucleotide sequence ID" value="NZ_CP014750.1"/>
</dbReference>
<organism evidence="1 2">
    <name type="scientific">Thermococcus peptonophilus</name>
    <dbReference type="NCBI Taxonomy" id="53952"/>
    <lineage>
        <taxon>Archaea</taxon>
        <taxon>Methanobacteriati</taxon>
        <taxon>Methanobacteriota</taxon>
        <taxon>Thermococci</taxon>
        <taxon>Thermococcales</taxon>
        <taxon>Thermococcaceae</taxon>
        <taxon>Thermococcus</taxon>
    </lineage>
</organism>
<keyword evidence="2" id="KW-1185">Reference proteome</keyword>
<sequence length="369" mass="41581">MRRGYLINMTVLLLLIPLLLLAATYESISSAIVVNQAERSLMERQYFSMVTLQDDLQNAVDLSFKRAYISLTEYVINNTNTTQRFVSNASESLEELMKYGTIGGTISPTMGDVTLESWYSNFVNHLSSMGMSIEPSTPEELFNSHMEMLIGPIDSFHVAVRVKLKNITITDSSGRIRYSGDFPADGYVYSIVSVEGFEDPFIVVELNGLYTRIIEPCSNPYPGEEFGYYNISNSTQIEELVLDWCYLGLNDTVDVKYPTILERFEGNMRNHQYYLNVAAELRKELGITGLPLGLVTFLVPSPQSDPTLLGALVSLGAHAPSTYTSVDYYYLKCAIEGACFPYFENTDQISDEYPTFRLDQTTKKLVFNQ</sequence>
<name>A0A142CVW8_9EURY</name>
<dbReference type="Proteomes" id="UP000073604">
    <property type="component" value="Chromosome"/>
</dbReference>
<dbReference type="STRING" id="53952.A0127_06920"/>
<dbReference type="KEGG" id="tpep:A0127_06920"/>